<sequence>MYKLIVGLGNPGVNFHFTPHNVGFMLIDYLLKEFQKSILIEIKNDKFNLIYQCCMDNQNFLLIKPKTYMNLSGLAVKKIIDKYQIELSNILIVHDEINLNIGQFKIKQNGNYGGHNGIKNLIEVLKTRDFLKLKIGVGRDSNLVLSQYVLQKMNPENINLITSNFCFFKRLIEIFINTNSVESLFKIIIDFKKNN</sequence>
<dbReference type="EMBL" id="JAOSIQ010000001">
    <property type="protein sequence ID" value="MDO8063858.1"/>
    <property type="molecule type" value="Genomic_DNA"/>
</dbReference>
<dbReference type="Pfam" id="PF01195">
    <property type="entry name" value="Pept_tRNA_hydro"/>
    <property type="match status" value="1"/>
</dbReference>
<dbReference type="HAMAP" id="MF_00083">
    <property type="entry name" value="Pept_tRNA_hydro_bact"/>
    <property type="match status" value="1"/>
</dbReference>
<comment type="subunit">
    <text evidence="4">Monomer.</text>
</comment>
<comment type="function">
    <text evidence="4">Catalyzes the release of premature peptidyl moieties from peptidyl-tRNA molecules trapped in stalled 50S ribosomal subunits, and thus maintains levels of free tRNAs and 50S ribosomes.</text>
</comment>
<dbReference type="InterPro" id="IPR001328">
    <property type="entry name" value="Pept_tRNA_hydro"/>
</dbReference>
<keyword evidence="2 4" id="KW-0378">Hydrolase</keyword>
<feature type="binding site" evidence="4">
    <location>
        <position position="15"/>
    </location>
    <ligand>
        <name>tRNA</name>
        <dbReference type="ChEBI" id="CHEBI:17843"/>
    </ligand>
</feature>
<feature type="binding site" evidence="4">
    <location>
        <position position="70"/>
    </location>
    <ligand>
        <name>tRNA</name>
        <dbReference type="ChEBI" id="CHEBI:17843"/>
    </ligand>
</feature>
<dbReference type="EC" id="3.1.1.29" evidence="4"/>
<dbReference type="RefSeq" id="WP_304514068.1">
    <property type="nucleotide sequence ID" value="NZ_JAOSIQ010000001.1"/>
</dbReference>
<keyword evidence="3 4" id="KW-0694">RNA-binding</keyword>
<evidence type="ECO:0000256" key="3">
    <source>
        <dbReference type="ARBA" id="ARBA00022884"/>
    </source>
</evidence>
<comment type="similarity">
    <text evidence="4">Belongs to the PTH family.</text>
</comment>
<feature type="active site" description="Proton acceptor" evidence="4">
    <location>
        <position position="20"/>
    </location>
</feature>
<comment type="catalytic activity">
    <reaction evidence="4">
        <text>an N-acyl-L-alpha-aminoacyl-tRNA + H2O = an N-acyl-L-amino acid + a tRNA + H(+)</text>
        <dbReference type="Rhea" id="RHEA:54448"/>
        <dbReference type="Rhea" id="RHEA-COMP:10123"/>
        <dbReference type="Rhea" id="RHEA-COMP:13883"/>
        <dbReference type="ChEBI" id="CHEBI:15377"/>
        <dbReference type="ChEBI" id="CHEBI:15378"/>
        <dbReference type="ChEBI" id="CHEBI:59874"/>
        <dbReference type="ChEBI" id="CHEBI:78442"/>
        <dbReference type="ChEBI" id="CHEBI:138191"/>
        <dbReference type="EC" id="3.1.1.29"/>
    </reaction>
</comment>
<dbReference type="CDD" id="cd00462">
    <property type="entry name" value="PTH"/>
    <property type="match status" value="1"/>
</dbReference>
<feature type="site" description="Stabilizes the basic form of H active site to accept a proton" evidence="4">
    <location>
        <position position="95"/>
    </location>
</feature>
<proteinExistence type="inferred from homology"/>
<feature type="binding site" evidence="4">
    <location>
        <position position="116"/>
    </location>
    <ligand>
        <name>tRNA</name>
        <dbReference type="ChEBI" id="CHEBI:17843"/>
    </ligand>
</feature>
<feature type="site" description="Discriminates between blocked and unblocked aminoacyl-tRNA" evidence="4">
    <location>
        <position position="10"/>
    </location>
</feature>
<keyword evidence="4" id="KW-0963">Cytoplasm</keyword>
<evidence type="ECO:0000313" key="5">
    <source>
        <dbReference type="EMBL" id="MDO8063858.1"/>
    </source>
</evidence>
<dbReference type="SUPFAM" id="SSF53178">
    <property type="entry name" value="Peptidyl-tRNA hydrolase-like"/>
    <property type="match status" value="1"/>
</dbReference>
<dbReference type="NCBIfam" id="TIGR00447">
    <property type="entry name" value="pth"/>
    <property type="match status" value="1"/>
</dbReference>
<organism evidence="5 6">
    <name type="scientific">Candidatus Phytoplasma bonamiae</name>
    <dbReference type="NCBI Taxonomy" id="2982626"/>
    <lineage>
        <taxon>Bacteria</taxon>
        <taxon>Bacillati</taxon>
        <taxon>Mycoplasmatota</taxon>
        <taxon>Mollicutes</taxon>
        <taxon>Acholeplasmatales</taxon>
        <taxon>Acholeplasmataceae</taxon>
        <taxon>Candidatus Phytoplasma</taxon>
        <taxon>16SrII (Peanut WB group)</taxon>
    </lineage>
</organism>
<dbReference type="PANTHER" id="PTHR17224">
    <property type="entry name" value="PEPTIDYL-TRNA HYDROLASE"/>
    <property type="match status" value="1"/>
</dbReference>
<evidence type="ECO:0000313" key="6">
    <source>
        <dbReference type="Proteomes" id="UP001170683"/>
    </source>
</evidence>
<dbReference type="Gene3D" id="3.40.50.1470">
    <property type="entry name" value="Peptidyl-tRNA hydrolase"/>
    <property type="match status" value="1"/>
</dbReference>
<name>A0ABT9D347_9MOLU</name>
<gene>
    <name evidence="4 5" type="primary">pth</name>
    <name evidence="5" type="ORF">OC701_00005</name>
</gene>
<comment type="function">
    <text evidence="4">Hydrolyzes ribosome-free peptidyl-tRNAs (with 1 or more amino acids incorporated), which drop off the ribosome during protein synthesis, or as a result of ribosome stalling.</text>
</comment>
<accession>A0ABT9D347</accession>
<evidence type="ECO:0000256" key="2">
    <source>
        <dbReference type="ARBA" id="ARBA00022801"/>
    </source>
</evidence>
<dbReference type="PANTHER" id="PTHR17224:SF1">
    <property type="entry name" value="PEPTIDYL-TRNA HYDROLASE"/>
    <property type="match status" value="1"/>
</dbReference>
<protein>
    <recommendedName>
        <fullName evidence="4">Peptidyl-tRNA hydrolase</fullName>
        <shortName evidence="4">Pth</shortName>
        <ecNumber evidence="4">3.1.1.29</ecNumber>
    </recommendedName>
</protein>
<dbReference type="GO" id="GO:0004045">
    <property type="term" value="F:peptidyl-tRNA hydrolase activity"/>
    <property type="evidence" value="ECO:0007669"/>
    <property type="project" value="UniProtKB-EC"/>
</dbReference>
<evidence type="ECO:0000256" key="4">
    <source>
        <dbReference type="HAMAP-Rule" id="MF_00083"/>
    </source>
</evidence>
<reference evidence="5 6" key="1">
    <citation type="journal article" date="2023" name="Int. J. Syst. Evol. Microbiol.">
        <title>The observation of taxonomic boundaries for the 16SrII and 16SrXXV phytoplasmas using genome-based delimitation.</title>
        <authorList>
            <person name="Rodrigues Jardim B."/>
            <person name="Tran-Nguyen L.T.T."/>
            <person name="Gambley C."/>
            <person name="Al-Sadi A.M."/>
            <person name="Al-Subhi A.M."/>
            <person name="Foissac X."/>
            <person name="Salar P."/>
            <person name="Cai H."/>
            <person name="Yang J.Y."/>
            <person name="Davis R."/>
            <person name="Jones L."/>
            <person name="Rodoni B."/>
            <person name="Constable F.E."/>
        </authorList>
    </citation>
    <scope>NUCLEOTIDE SEQUENCE [LARGE SCALE GENOMIC DNA]</scope>
    <source>
        <strain evidence="5">BAWM-225</strain>
    </source>
</reference>
<dbReference type="InterPro" id="IPR036416">
    <property type="entry name" value="Pept_tRNA_hydro_sf"/>
</dbReference>
<dbReference type="Proteomes" id="UP001170683">
    <property type="component" value="Unassembled WGS sequence"/>
</dbReference>
<evidence type="ECO:0000256" key="1">
    <source>
        <dbReference type="ARBA" id="ARBA00022555"/>
    </source>
</evidence>
<feature type="binding site" evidence="4">
    <location>
        <position position="68"/>
    </location>
    <ligand>
        <name>tRNA</name>
        <dbReference type="ChEBI" id="CHEBI:17843"/>
    </ligand>
</feature>
<keyword evidence="1 4" id="KW-0820">tRNA-binding</keyword>
<comment type="caution">
    <text evidence="5">The sequence shown here is derived from an EMBL/GenBank/DDBJ whole genome shotgun (WGS) entry which is preliminary data.</text>
</comment>
<comment type="subcellular location">
    <subcellularLocation>
        <location evidence="4">Cytoplasm</location>
    </subcellularLocation>
</comment>
<keyword evidence="6" id="KW-1185">Reference proteome</keyword>